<protein>
    <submittedName>
        <fullName evidence="4">Uncharacterized protein</fullName>
    </submittedName>
</protein>
<evidence type="ECO:0000259" key="3">
    <source>
        <dbReference type="Pfam" id="PF06877"/>
    </source>
</evidence>
<dbReference type="InterPro" id="IPR009671">
    <property type="entry name" value="RraB_dom"/>
</dbReference>
<dbReference type="InterPro" id="IPR036701">
    <property type="entry name" value="RraB-like_sf"/>
</dbReference>
<evidence type="ECO:0000313" key="5">
    <source>
        <dbReference type="Proteomes" id="UP000067626"/>
    </source>
</evidence>
<feature type="domain" description="DUF695" evidence="2">
    <location>
        <begin position="4"/>
        <end position="136"/>
    </location>
</feature>
<evidence type="ECO:0000259" key="2">
    <source>
        <dbReference type="Pfam" id="PF05117"/>
    </source>
</evidence>
<organism evidence="4 5">
    <name type="scientific">Chondromyces crocatus</name>
    <dbReference type="NCBI Taxonomy" id="52"/>
    <lineage>
        <taxon>Bacteria</taxon>
        <taxon>Pseudomonadati</taxon>
        <taxon>Myxococcota</taxon>
        <taxon>Polyangia</taxon>
        <taxon>Polyangiales</taxon>
        <taxon>Polyangiaceae</taxon>
        <taxon>Chondromyces</taxon>
    </lineage>
</organism>
<dbReference type="Pfam" id="PF05117">
    <property type="entry name" value="DUF695"/>
    <property type="match status" value="1"/>
</dbReference>
<reference evidence="4 5" key="1">
    <citation type="submission" date="2015-07" db="EMBL/GenBank/DDBJ databases">
        <title>Genome analysis of myxobacterium Chondromyces crocatus Cm c5 reveals a high potential for natural compound synthesis and the genetic basis for the loss of fruiting body formation.</title>
        <authorList>
            <person name="Zaburannyi N."/>
            <person name="Bunk B."/>
            <person name="Maier J."/>
            <person name="Overmann J."/>
            <person name="Mueller R."/>
        </authorList>
    </citation>
    <scope>NUCLEOTIDE SEQUENCE [LARGE SCALE GENOMIC DNA]</scope>
    <source>
        <strain evidence="4 5">Cm c5</strain>
    </source>
</reference>
<dbReference type="RefSeq" id="WP_050430700.1">
    <property type="nucleotide sequence ID" value="NZ_CP012159.1"/>
</dbReference>
<evidence type="ECO:0000313" key="4">
    <source>
        <dbReference type="EMBL" id="AKT38482.1"/>
    </source>
</evidence>
<dbReference type="AlphaFoldDB" id="A0A0K1ECQ6"/>
<dbReference type="KEGG" id="ccro:CMC5_026290"/>
<feature type="region of interest" description="Disordered" evidence="1">
    <location>
        <begin position="198"/>
        <end position="225"/>
    </location>
</feature>
<proteinExistence type="predicted"/>
<feature type="domain" description="Regulator of ribonuclease activity B" evidence="3">
    <location>
        <begin position="145"/>
        <end position="259"/>
    </location>
</feature>
<dbReference type="Gene3D" id="3.30.70.970">
    <property type="entry name" value="RraB-like"/>
    <property type="match status" value="1"/>
</dbReference>
<dbReference type="InterPro" id="IPR016097">
    <property type="entry name" value="DUF695"/>
</dbReference>
<dbReference type="Pfam" id="PF06877">
    <property type="entry name" value="RraB"/>
    <property type="match status" value="1"/>
</dbReference>
<gene>
    <name evidence="4" type="ORF">CMC5_026290</name>
</gene>
<name>A0A0K1ECQ6_CHOCO</name>
<keyword evidence="5" id="KW-1185">Reference proteome</keyword>
<evidence type="ECO:0000256" key="1">
    <source>
        <dbReference type="SAM" id="MobiDB-lite"/>
    </source>
</evidence>
<sequence length="268" mass="29399">MSGEWDFYFCTIEERPASVMVDLEAATRAPDPARGWLLSVQVPMRTPRPDGLSSADEATDLRVLEEQIDAELSAVCGAEQVGRLTWDGQREIFYYARSEEGVEEALRRAVAAVPGYEGLAWRAEEDAAWSHYREFLHPGPDEMQWIKDRRVVDELRSHGDQLDLPRPVDHYAFFQQKASRDAFLAAAAEQGFVGRPAGAEAEGAPAEGGEGEAGASQDGRFGAHLVRPDPVEMGHIHDVTCALSVLAESHGGRYDGWGCPVRRAVGHG</sequence>
<accession>A0A0K1ECQ6</accession>
<dbReference type="SUPFAM" id="SSF89946">
    <property type="entry name" value="Hypothetical protein VC0424"/>
    <property type="match status" value="1"/>
</dbReference>
<dbReference type="Proteomes" id="UP000067626">
    <property type="component" value="Chromosome"/>
</dbReference>
<dbReference type="EMBL" id="CP012159">
    <property type="protein sequence ID" value="AKT38482.1"/>
    <property type="molecule type" value="Genomic_DNA"/>
</dbReference>